<dbReference type="InterPro" id="IPR010791">
    <property type="entry name" value="AttH_dom"/>
</dbReference>
<dbReference type="STRING" id="318167.Sfri_0554"/>
<protein>
    <recommendedName>
        <fullName evidence="1">AttH domain-containing protein</fullName>
    </recommendedName>
</protein>
<dbReference type="RefSeq" id="WP_011636042.1">
    <property type="nucleotide sequence ID" value="NC_008345.1"/>
</dbReference>
<accession>Q088A0</accession>
<feature type="domain" description="AttH" evidence="1">
    <location>
        <begin position="91"/>
        <end position="265"/>
    </location>
</feature>
<name>Q088A0_SHEFN</name>
<dbReference type="InterPro" id="IPR023374">
    <property type="entry name" value="AttH-like_dom_sf"/>
</dbReference>
<sequence length="395" mass="44458" precursor="true">MISVTFKGIYSIAFKFVLHTKFTTRQTQWMLLLALPLCAMLTACSPAQDSVTKESTISSMSSASAEGYSEVTQGKTLHFPQDHLAHDDFKIEWWYLTANLTTAAGEDVGVQWTQFRIGMTPPQKSTVATNDWETNQLYMAHAAVTTSNEHLLAEKWSRGHPQLAGVKSQPFEVHLQNWQWLGQSDSLFPATLNVASDQFSYQLQLNSQQPLQLQGDKGYSSKSADQSVASYYYSQPFIDVTGQITRHGVTELVSGKAWLDREWSSQFLTKAQQGWDWFSLRLDDNSTLMAFRLRGENDQAHFYSARRMFTDGSGHNINSRDNPGDIDMQPTQWQQTALGNHPIAWRIKINSEAIDVTTQAVNPNSDMPVSTSYWEGPITIKGSHQGQGYMELTGY</sequence>
<dbReference type="Pfam" id="PF07143">
    <property type="entry name" value="CrtC"/>
    <property type="match status" value="1"/>
</dbReference>
<organism evidence="2 3">
    <name type="scientific">Shewanella frigidimarina (strain NCIMB 400)</name>
    <dbReference type="NCBI Taxonomy" id="318167"/>
    <lineage>
        <taxon>Bacteria</taxon>
        <taxon>Pseudomonadati</taxon>
        <taxon>Pseudomonadota</taxon>
        <taxon>Gammaproteobacteria</taxon>
        <taxon>Alteromonadales</taxon>
        <taxon>Shewanellaceae</taxon>
        <taxon>Shewanella</taxon>
    </lineage>
</organism>
<dbReference type="KEGG" id="sfr:Sfri_0554"/>
<dbReference type="EMBL" id="CP000447">
    <property type="protein sequence ID" value="ABI70415.1"/>
    <property type="molecule type" value="Genomic_DNA"/>
</dbReference>
<dbReference type="Gene3D" id="2.40.370.10">
    <property type="entry name" value="AttH-like domain"/>
    <property type="match status" value="2"/>
</dbReference>
<dbReference type="Pfam" id="PF17186">
    <property type="entry name" value="Lipocalin_9"/>
    <property type="match status" value="1"/>
</dbReference>
<dbReference type="SUPFAM" id="SSF159245">
    <property type="entry name" value="AttH-like"/>
    <property type="match status" value="1"/>
</dbReference>
<dbReference type="Proteomes" id="UP000000684">
    <property type="component" value="Chromosome"/>
</dbReference>
<dbReference type="AlphaFoldDB" id="Q088A0"/>
<proteinExistence type="predicted"/>
<evidence type="ECO:0000259" key="1">
    <source>
        <dbReference type="Pfam" id="PF07143"/>
    </source>
</evidence>
<dbReference type="PANTHER" id="PTHR38591:SF1">
    <property type="entry name" value="BLL1000 PROTEIN"/>
    <property type="match status" value="1"/>
</dbReference>
<dbReference type="eggNOG" id="COG5621">
    <property type="taxonomic scope" value="Bacteria"/>
</dbReference>
<evidence type="ECO:0000313" key="3">
    <source>
        <dbReference type="Proteomes" id="UP000000684"/>
    </source>
</evidence>
<gene>
    <name evidence="2" type="ordered locus">Sfri_0554</name>
</gene>
<keyword evidence="3" id="KW-1185">Reference proteome</keyword>
<dbReference type="GeneID" id="41835918"/>
<dbReference type="PANTHER" id="PTHR38591">
    <property type="entry name" value="HYDROLASE"/>
    <property type="match status" value="1"/>
</dbReference>
<dbReference type="HOGENOM" id="CLU_040626_0_0_6"/>
<evidence type="ECO:0000313" key="2">
    <source>
        <dbReference type="EMBL" id="ABI70415.1"/>
    </source>
</evidence>
<reference evidence="2 3" key="1">
    <citation type="submission" date="2006-08" db="EMBL/GenBank/DDBJ databases">
        <title>Complete sequence of Shewanella frigidimarina NCIMB 400.</title>
        <authorList>
            <consortium name="US DOE Joint Genome Institute"/>
            <person name="Copeland A."/>
            <person name="Lucas S."/>
            <person name="Lapidus A."/>
            <person name="Barry K."/>
            <person name="Detter J.C."/>
            <person name="Glavina del Rio T."/>
            <person name="Hammon N."/>
            <person name="Israni S."/>
            <person name="Dalin E."/>
            <person name="Tice H."/>
            <person name="Pitluck S."/>
            <person name="Fredrickson J.K."/>
            <person name="Kolker E."/>
            <person name="McCuel L.A."/>
            <person name="DiChristina T."/>
            <person name="Nealson K.H."/>
            <person name="Newman D."/>
            <person name="Tiedje J.M."/>
            <person name="Zhou J."/>
            <person name="Romine M.F."/>
            <person name="Culley D.E."/>
            <person name="Serres M."/>
            <person name="Chertkov O."/>
            <person name="Brettin T."/>
            <person name="Bruce D."/>
            <person name="Han C."/>
            <person name="Tapia R."/>
            <person name="Gilna P."/>
            <person name="Schmutz J."/>
            <person name="Larimer F."/>
            <person name="Land M."/>
            <person name="Hauser L."/>
            <person name="Kyrpides N."/>
            <person name="Mikhailova N."/>
            <person name="Richardson P."/>
        </authorList>
    </citation>
    <scope>NUCLEOTIDE SEQUENCE [LARGE SCALE GENOMIC DNA]</scope>
    <source>
        <strain evidence="2 3">NCIMB 400</strain>
    </source>
</reference>